<organism evidence="2 3">
    <name type="scientific">Actinomadura rugatobispora</name>
    <dbReference type="NCBI Taxonomy" id="1994"/>
    <lineage>
        <taxon>Bacteria</taxon>
        <taxon>Bacillati</taxon>
        <taxon>Actinomycetota</taxon>
        <taxon>Actinomycetes</taxon>
        <taxon>Streptosporangiales</taxon>
        <taxon>Thermomonosporaceae</taxon>
        <taxon>Actinomadura</taxon>
    </lineage>
</organism>
<dbReference type="EMBL" id="JBHSON010000015">
    <property type="protein sequence ID" value="MFC5746549.1"/>
    <property type="molecule type" value="Genomic_DNA"/>
</dbReference>
<evidence type="ECO:0000313" key="2">
    <source>
        <dbReference type="EMBL" id="MFC5746549.1"/>
    </source>
</evidence>
<keyword evidence="3" id="KW-1185">Reference proteome</keyword>
<comment type="caution">
    <text evidence="2">The sequence shown here is derived from an EMBL/GenBank/DDBJ whole genome shotgun (WGS) entry which is preliminary data.</text>
</comment>
<evidence type="ECO:0000313" key="3">
    <source>
        <dbReference type="Proteomes" id="UP001596074"/>
    </source>
</evidence>
<name>A0ABW0ZXN7_9ACTN</name>
<gene>
    <name evidence="2" type="ORF">ACFPZN_13075</name>
</gene>
<accession>A0ABW0ZXN7</accession>
<protein>
    <submittedName>
        <fullName evidence="2">Uncharacterized protein</fullName>
    </submittedName>
</protein>
<feature type="region of interest" description="Disordered" evidence="1">
    <location>
        <begin position="37"/>
        <end position="57"/>
    </location>
</feature>
<sequence length="90" mass="10019">MRLGVVVEPSGCLDRPDHRVIHETRAALVVDEQDHGLALPLRPSDQTSRRPSKGRARYGRLHEVAMLRDRIVFHQGRAADPVTSAPAPRP</sequence>
<dbReference type="Proteomes" id="UP001596074">
    <property type="component" value="Unassembled WGS sequence"/>
</dbReference>
<evidence type="ECO:0000256" key="1">
    <source>
        <dbReference type="SAM" id="MobiDB-lite"/>
    </source>
</evidence>
<dbReference type="RefSeq" id="WP_378282170.1">
    <property type="nucleotide sequence ID" value="NZ_JBHSON010000015.1"/>
</dbReference>
<proteinExistence type="predicted"/>
<reference evidence="3" key="1">
    <citation type="journal article" date="2019" name="Int. J. Syst. Evol. Microbiol.">
        <title>The Global Catalogue of Microorganisms (GCM) 10K type strain sequencing project: providing services to taxonomists for standard genome sequencing and annotation.</title>
        <authorList>
            <consortium name="The Broad Institute Genomics Platform"/>
            <consortium name="The Broad Institute Genome Sequencing Center for Infectious Disease"/>
            <person name="Wu L."/>
            <person name="Ma J."/>
        </authorList>
    </citation>
    <scope>NUCLEOTIDE SEQUENCE [LARGE SCALE GENOMIC DNA]</scope>
    <source>
        <strain evidence="3">KCTC 42087</strain>
    </source>
</reference>